<name>A0A8H7N3W8_BIOOC</name>
<comment type="caution">
    <text evidence="2">The sequence shown here is derived from an EMBL/GenBank/DDBJ whole genome shotgun (WGS) entry which is preliminary data.</text>
</comment>
<dbReference type="Proteomes" id="UP000616885">
    <property type="component" value="Unassembled WGS sequence"/>
</dbReference>
<dbReference type="Gene3D" id="3.30.710.10">
    <property type="entry name" value="Potassium Channel Kv1.1, Chain A"/>
    <property type="match status" value="1"/>
</dbReference>
<dbReference type="Pfam" id="PF00651">
    <property type="entry name" value="BTB"/>
    <property type="match status" value="1"/>
</dbReference>
<accession>A0A8H7N3W8</accession>
<dbReference type="InterPro" id="IPR011333">
    <property type="entry name" value="SKP1/BTB/POZ_sf"/>
</dbReference>
<dbReference type="CDD" id="cd18186">
    <property type="entry name" value="BTB_POZ_ZBTB_KLHL-like"/>
    <property type="match status" value="1"/>
</dbReference>
<evidence type="ECO:0000259" key="1">
    <source>
        <dbReference type="PROSITE" id="PS50097"/>
    </source>
</evidence>
<sequence length="231" mass="26198">MGLLARFQDCEDSDCVVKCRRAEFQVHQNTLREASPILDAYFGCCSKKDKKVVLRLHDFRMHTVQALLEFMYCANYSSGPDTMENLEPEYETGTEAMGTAAFCDSMNPIVQKNRVAACKFHMTVGIAARYYEMNSLDDLSRRKFMSSLSGVEAKGLAQVVRNAHRLTVDLETQRMVARAVGGAMQNENNKHHFKYLKISKEFHRLVNEDLACRLKAEENLSKRLQGTGALL</sequence>
<organism evidence="2 3">
    <name type="scientific">Bionectria ochroleuca</name>
    <name type="common">Gliocladium roseum</name>
    <dbReference type="NCBI Taxonomy" id="29856"/>
    <lineage>
        <taxon>Eukaryota</taxon>
        <taxon>Fungi</taxon>
        <taxon>Dikarya</taxon>
        <taxon>Ascomycota</taxon>
        <taxon>Pezizomycotina</taxon>
        <taxon>Sordariomycetes</taxon>
        <taxon>Hypocreomycetidae</taxon>
        <taxon>Hypocreales</taxon>
        <taxon>Bionectriaceae</taxon>
        <taxon>Clonostachys</taxon>
    </lineage>
</organism>
<gene>
    <name evidence="2" type="ORF">IM811_003418</name>
</gene>
<evidence type="ECO:0000313" key="3">
    <source>
        <dbReference type="Proteomes" id="UP000616885"/>
    </source>
</evidence>
<reference evidence="2" key="1">
    <citation type="submission" date="2020-10" db="EMBL/GenBank/DDBJ databases">
        <title>High-Quality Genome Resource of Clonostachys rosea strain S41 by Oxford Nanopore Long-Read Sequencing.</title>
        <authorList>
            <person name="Wang H."/>
        </authorList>
    </citation>
    <scope>NUCLEOTIDE SEQUENCE</scope>
    <source>
        <strain evidence="2">S41</strain>
    </source>
</reference>
<protein>
    <recommendedName>
        <fullName evidence="1">BTB domain-containing protein</fullName>
    </recommendedName>
</protein>
<feature type="domain" description="BTB" evidence="1">
    <location>
        <begin position="13"/>
        <end position="80"/>
    </location>
</feature>
<dbReference type="AlphaFoldDB" id="A0A8H7N3W8"/>
<dbReference type="PROSITE" id="PS50097">
    <property type="entry name" value="BTB"/>
    <property type="match status" value="1"/>
</dbReference>
<dbReference type="SUPFAM" id="SSF54695">
    <property type="entry name" value="POZ domain"/>
    <property type="match status" value="1"/>
</dbReference>
<dbReference type="EMBL" id="JADCTT010000011">
    <property type="protein sequence ID" value="KAF9746513.1"/>
    <property type="molecule type" value="Genomic_DNA"/>
</dbReference>
<evidence type="ECO:0000313" key="2">
    <source>
        <dbReference type="EMBL" id="KAF9746513.1"/>
    </source>
</evidence>
<proteinExistence type="predicted"/>
<dbReference type="InterPro" id="IPR000210">
    <property type="entry name" value="BTB/POZ_dom"/>
</dbReference>